<feature type="domain" description="HD" evidence="1">
    <location>
        <begin position="31"/>
        <end position="152"/>
    </location>
</feature>
<gene>
    <name evidence="2" type="ORF">A3G58_00425</name>
</gene>
<dbReference type="AlphaFoldDB" id="A0A1G1ZDR5"/>
<name>A0A1G1ZDR5_9BACT</name>
<dbReference type="InterPro" id="IPR006674">
    <property type="entry name" value="HD_domain"/>
</dbReference>
<reference evidence="2 3" key="1">
    <citation type="journal article" date="2016" name="Nat. Commun.">
        <title>Thousands of microbial genomes shed light on interconnected biogeochemical processes in an aquifer system.</title>
        <authorList>
            <person name="Anantharaman K."/>
            <person name="Brown C.T."/>
            <person name="Hug L.A."/>
            <person name="Sharon I."/>
            <person name="Castelle C.J."/>
            <person name="Probst A.J."/>
            <person name="Thomas B.C."/>
            <person name="Singh A."/>
            <person name="Wilkins M.J."/>
            <person name="Karaoz U."/>
            <person name="Brodie E.L."/>
            <person name="Williams K.H."/>
            <person name="Hubbard S.S."/>
            <person name="Banfield J.F."/>
        </authorList>
    </citation>
    <scope>NUCLEOTIDE SEQUENCE [LARGE SCALE GENOMIC DNA]</scope>
</reference>
<dbReference type="Proteomes" id="UP000177801">
    <property type="component" value="Unassembled WGS sequence"/>
</dbReference>
<sequence length="212" mass="24177">MKNLTDLFKLLEITRDQPQYGYALVGIHQGDQSNLAEHHYLVTFIAWQIALHVKDAGAKIDVEKVLEFSLIHDLGELFGGDIAMPYARVNPKAKVLAKAFESENHQFLSKFFGKEKQHFLELSSEIMEAESDEALIAKIADYMELAHFRFHMKTFDKWDVELIGPKILEKISKIKDQIAKKELGKFLEMWVNQMPDKKAIDVIESGENGGNG</sequence>
<comment type="caution">
    <text evidence="2">The sequence shown here is derived from an EMBL/GenBank/DDBJ whole genome shotgun (WGS) entry which is preliminary data.</text>
</comment>
<dbReference type="SUPFAM" id="SSF109604">
    <property type="entry name" value="HD-domain/PDEase-like"/>
    <property type="match status" value="1"/>
</dbReference>
<organism evidence="2 3">
    <name type="scientific">Candidatus Colwellbacteria bacterium RIFCSPLOWO2_12_FULL_46_17</name>
    <dbReference type="NCBI Taxonomy" id="1797695"/>
    <lineage>
        <taxon>Bacteria</taxon>
        <taxon>Candidatus Colwelliibacteriota</taxon>
    </lineage>
</organism>
<proteinExistence type="predicted"/>
<dbReference type="EMBL" id="MHJD01000002">
    <property type="protein sequence ID" value="OGY62745.1"/>
    <property type="molecule type" value="Genomic_DNA"/>
</dbReference>
<accession>A0A1G1ZDR5</accession>
<evidence type="ECO:0000259" key="1">
    <source>
        <dbReference type="Pfam" id="PF13023"/>
    </source>
</evidence>
<evidence type="ECO:0000313" key="2">
    <source>
        <dbReference type="EMBL" id="OGY62745.1"/>
    </source>
</evidence>
<evidence type="ECO:0000313" key="3">
    <source>
        <dbReference type="Proteomes" id="UP000177801"/>
    </source>
</evidence>
<dbReference type="Gene3D" id="1.10.3210.10">
    <property type="entry name" value="Hypothetical protein af1432"/>
    <property type="match status" value="1"/>
</dbReference>
<dbReference type="Pfam" id="PF13023">
    <property type="entry name" value="HD_3"/>
    <property type="match status" value="1"/>
</dbReference>
<protein>
    <recommendedName>
        <fullName evidence="1">HD domain-containing protein</fullName>
    </recommendedName>
</protein>